<dbReference type="Proteomes" id="UP000019197">
    <property type="component" value="Unassembled WGS sequence"/>
</dbReference>
<proteinExistence type="predicted"/>
<evidence type="ECO:0000313" key="1">
    <source>
        <dbReference type="EMBL" id="CDL81958.1"/>
    </source>
</evidence>
<dbReference type="AlphaFoldDB" id="W1IVX5"/>
<evidence type="ECO:0000313" key="2">
    <source>
        <dbReference type="Proteomes" id="UP000019197"/>
    </source>
</evidence>
<dbReference type="EMBL" id="CBXE010000071">
    <property type="protein sequence ID" value="CDL81958.1"/>
    <property type="molecule type" value="Genomic_DNA"/>
</dbReference>
<organism evidence="1 2">
    <name type="scientific">Xenorhabdus cabanillasii JM26</name>
    <dbReference type="NCBI Taxonomy" id="1427517"/>
    <lineage>
        <taxon>Bacteria</taxon>
        <taxon>Pseudomonadati</taxon>
        <taxon>Pseudomonadota</taxon>
        <taxon>Gammaproteobacteria</taxon>
        <taxon>Enterobacterales</taxon>
        <taxon>Morganellaceae</taxon>
        <taxon>Xenorhabdus</taxon>
    </lineage>
</organism>
<comment type="caution">
    <text evidence="1">The sequence shown here is derived from an EMBL/GenBank/DDBJ whole genome shotgun (WGS) entry which is preliminary data.</text>
</comment>
<accession>W1IVX5</accession>
<protein>
    <submittedName>
        <fullName evidence="1">Uncharacterized protein</fullName>
    </submittedName>
</protein>
<reference evidence="1 2" key="1">
    <citation type="submission" date="2013-11" db="EMBL/GenBank/DDBJ databases">
        <title>Draft genome sequence and annotation of the entomopathogenic bacterium, Xenorhabdus cabanillasi strain JM26.</title>
        <authorList>
            <person name="Gualtieri M."/>
            <person name="Ogier J.C."/>
            <person name="Pages S."/>
            <person name="Givaudan A."/>
            <person name="Gaudriault S."/>
        </authorList>
    </citation>
    <scope>NUCLEOTIDE SEQUENCE [LARGE SCALE GENOMIC DNA]</scope>
    <source>
        <strain evidence="1 2">JM26</strain>
    </source>
</reference>
<sequence length="108" mass="12591">MTNALYGWSTTHVIAKLLWLSHQQRLISDANPASLLSLLFKLIATTAEYSLDKSICQIAQVQASTDFSYHKERYLLFFRVFFTHKTTGQWKILPISYRLNPLRENKKI</sequence>
<name>W1IVX5_9GAMM</name>
<gene>
    <name evidence="1" type="ORF">XCR1_1620007</name>
</gene>